<dbReference type="EMBL" id="BMFV01000020">
    <property type="protein sequence ID" value="GGH84042.1"/>
    <property type="molecule type" value="Genomic_DNA"/>
</dbReference>
<dbReference type="Proteomes" id="UP000656813">
    <property type="component" value="Unassembled WGS sequence"/>
</dbReference>
<evidence type="ECO:0000313" key="9">
    <source>
        <dbReference type="EMBL" id="GGH84042.1"/>
    </source>
</evidence>
<dbReference type="PANTHER" id="PTHR35529:SF1">
    <property type="entry name" value="MANGANESE EFFLUX PUMP MNTP-RELATED"/>
    <property type="match status" value="1"/>
</dbReference>
<keyword evidence="2 8" id="KW-1003">Cell membrane</keyword>
<reference evidence="9" key="2">
    <citation type="submission" date="2020-09" db="EMBL/GenBank/DDBJ databases">
        <authorList>
            <person name="Sun Q."/>
            <person name="Zhou Y."/>
        </authorList>
    </citation>
    <scope>NUCLEOTIDE SEQUENCE</scope>
    <source>
        <strain evidence="9">CGMCC 1.12777</strain>
    </source>
</reference>
<keyword evidence="5 8" id="KW-0406">Ion transport</keyword>
<evidence type="ECO:0000256" key="8">
    <source>
        <dbReference type="HAMAP-Rule" id="MF_01521"/>
    </source>
</evidence>
<feature type="transmembrane region" description="Helical" evidence="8">
    <location>
        <begin position="135"/>
        <end position="156"/>
    </location>
</feature>
<keyword evidence="1 8" id="KW-0813">Transport</keyword>
<protein>
    <recommendedName>
        <fullName evidence="8">Putative manganese efflux pump MntP</fullName>
    </recommendedName>
</protein>
<dbReference type="AlphaFoldDB" id="A0A8J2ZXL4"/>
<feature type="transmembrane region" description="Helical" evidence="8">
    <location>
        <begin position="46"/>
        <end position="67"/>
    </location>
</feature>
<keyword evidence="3 8" id="KW-0812">Transmembrane</keyword>
<evidence type="ECO:0000256" key="4">
    <source>
        <dbReference type="ARBA" id="ARBA00022989"/>
    </source>
</evidence>
<feature type="transmembrane region" description="Helical" evidence="8">
    <location>
        <begin position="73"/>
        <end position="94"/>
    </location>
</feature>
<keyword evidence="6 8" id="KW-0472">Membrane</keyword>
<feature type="transmembrane region" description="Helical" evidence="8">
    <location>
        <begin position="12"/>
        <end position="34"/>
    </location>
</feature>
<comment type="caution">
    <text evidence="9">The sequence shown here is derived from an EMBL/GenBank/DDBJ whole genome shotgun (WGS) entry which is preliminary data.</text>
</comment>
<evidence type="ECO:0000256" key="2">
    <source>
        <dbReference type="ARBA" id="ARBA00022475"/>
    </source>
</evidence>
<dbReference type="InterPro" id="IPR003810">
    <property type="entry name" value="Mntp/YtaF"/>
</dbReference>
<feature type="transmembrane region" description="Helical" evidence="8">
    <location>
        <begin position="106"/>
        <end position="129"/>
    </location>
</feature>
<evidence type="ECO:0000256" key="7">
    <source>
        <dbReference type="ARBA" id="ARBA00023211"/>
    </source>
</evidence>
<keyword evidence="10" id="KW-1185">Reference proteome</keyword>
<name>A0A8J2ZXL4_9BACL</name>
<gene>
    <name evidence="8 9" type="primary">mntP</name>
    <name evidence="9" type="ORF">GCM10007096_26200</name>
</gene>
<comment type="function">
    <text evidence="8">Probably functions as a manganese efflux pump.</text>
</comment>
<dbReference type="PANTHER" id="PTHR35529">
    <property type="entry name" value="MANGANESE EFFLUX PUMP MNTP-RELATED"/>
    <property type="match status" value="1"/>
</dbReference>
<keyword evidence="4 8" id="KW-1133">Transmembrane helix</keyword>
<proteinExistence type="inferred from homology"/>
<evidence type="ECO:0000256" key="5">
    <source>
        <dbReference type="ARBA" id="ARBA00023065"/>
    </source>
</evidence>
<feature type="transmembrane region" description="Helical" evidence="8">
    <location>
        <begin position="163"/>
        <end position="184"/>
    </location>
</feature>
<evidence type="ECO:0000256" key="6">
    <source>
        <dbReference type="ARBA" id="ARBA00023136"/>
    </source>
</evidence>
<comment type="subcellular location">
    <subcellularLocation>
        <location evidence="8">Cell membrane</location>
        <topology evidence="8">Multi-pass membrane protein</topology>
    </subcellularLocation>
</comment>
<dbReference type="GO" id="GO:0005384">
    <property type="term" value="F:manganese ion transmembrane transporter activity"/>
    <property type="evidence" value="ECO:0007669"/>
    <property type="project" value="UniProtKB-UniRule"/>
</dbReference>
<dbReference type="Pfam" id="PF02659">
    <property type="entry name" value="Mntp"/>
    <property type="match status" value="1"/>
</dbReference>
<evidence type="ECO:0000313" key="10">
    <source>
        <dbReference type="Proteomes" id="UP000656813"/>
    </source>
</evidence>
<evidence type="ECO:0000256" key="3">
    <source>
        <dbReference type="ARBA" id="ARBA00022692"/>
    </source>
</evidence>
<dbReference type="GO" id="GO:0005886">
    <property type="term" value="C:plasma membrane"/>
    <property type="evidence" value="ECO:0007669"/>
    <property type="project" value="UniProtKB-SubCell"/>
</dbReference>
<organism evidence="9 10">
    <name type="scientific">Pullulanibacillus pueri</name>
    <dbReference type="NCBI Taxonomy" id="1437324"/>
    <lineage>
        <taxon>Bacteria</taxon>
        <taxon>Bacillati</taxon>
        <taxon>Bacillota</taxon>
        <taxon>Bacilli</taxon>
        <taxon>Bacillales</taxon>
        <taxon>Sporolactobacillaceae</taxon>
        <taxon>Pullulanibacillus</taxon>
    </lineage>
</organism>
<accession>A0A8J2ZXL4</accession>
<dbReference type="HAMAP" id="MF_01521">
    <property type="entry name" value="MntP_pump"/>
    <property type="match status" value="1"/>
</dbReference>
<reference evidence="9" key="1">
    <citation type="journal article" date="2014" name="Int. J. Syst. Evol. Microbiol.">
        <title>Complete genome sequence of Corynebacterium casei LMG S-19264T (=DSM 44701T), isolated from a smear-ripened cheese.</title>
        <authorList>
            <consortium name="US DOE Joint Genome Institute (JGI-PGF)"/>
            <person name="Walter F."/>
            <person name="Albersmeier A."/>
            <person name="Kalinowski J."/>
            <person name="Ruckert C."/>
        </authorList>
    </citation>
    <scope>NUCLEOTIDE SEQUENCE</scope>
    <source>
        <strain evidence="9">CGMCC 1.12777</strain>
    </source>
</reference>
<comment type="similarity">
    <text evidence="8">Belongs to the MntP (TC 9.B.29) family.</text>
</comment>
<evidence type="ECO:0000256" key="1">
    <source>
        <dbReference type="ARBA" id="ARBA00022448"/>
    </source>
</evidence>
<dbReference type="InterPro" id="IPR022929">
    <property type="entry name" value="Put_MntP"/>
</dbReference>
<sequence>MDTVAVMKSLVALFMMAIALGMDAFSVGMGMGMISLRLRQIFKIGLTIGVFHVIMPLAGMFIGVILSAHFGKVALFAGGVLLILLGAQMIFFSFQKEAGPIVQPIGLGLIIFAVSVSLDSFSVGLSLGIYGARVWATVVMFGAVSMVMTWLGLLLGRKFQKLFGSYSEVLGGCILFAFGIKLLLSM</sequence>
<keyword evidence="7 8" id="KW-0464">Manganese</keyword>